<dbReference type="UniPathway" id="UPA00395">
    <property type="reaction ID" value="UER00653"/>
</dbReference>
<evidence type="ECO:0000313" key="12">
    <source>
        <dbReference type="EMBL" id="KKY15041.1"/>
    </source>
</evidence>
<evidence type="ECO:0000259" key="11">
    <source>
        <dbReference type="Pfam" id="PF01979"/>
    </source>
</evidence>
<dbReference type="InterPro" id="IPR018228">
    <property type="entry name" value="DNase_TatD-rel_CS"/>
</dbReference>
<organism evidence="12 13">
    <name type="scientific">Phaeomoniella chlamydospora</name>
    <name type="common">Phaeoacremonium chlamydosporum</name>
    <dbReference type="NCBI Taxonomy" id="158046"/>
    <lineage>
        <taxon>Eukaryota</taxon>
        <taxon>Fungi</taxon>
        <taxon>Dikarya</taxon>
        <taxon>Ascomycota</taxon>
        <taxon>Pezizomycotina</taxon>
        <taxon>Eurotiomycetes</taxon>
        <taxon>Chaetothyriomycetidae</taxon>
        <taxon>Phaeomoniellales</taxon>
        <taxon>Phaeomoniellaceae</taxon>
        <taxon>Phaeomoniella</taxon>
    </lineage>
</organism>
<evidence type="ECO:0000256" key="9">
    <source>
        <dbReference type="ARBA" id="ARBA00022833"/>
    </source>
</evidence>
<dbReference type="PROSITE" id="PS01137">
    <property type="entry name" value="TATD_1"/>
    <property type="match status" value="1"/>
</dbReference>
<accession>A0A0G2DY39</accession>
<proteinExistence type="inferred from homology"/>
<dbReference type="GO" id="GO:0050897">
    <property type="term" value="F:cobalt ion binding"/>
    <property type="evidence" value="ECO:0007669"/>
    <property type="project" value="InterPro"/>
</dbReference>
<comment type="similarity">
    <text evidence="4">Belongs to the metallo-dependent hydrolases superfamily. Allantoinase family.</text>
</comment>
<dbReference type="InterPro" id="IPR002195">
    <property type="entry name" value="Dihydroorotase_CS"/>
</dbReference>
<feature type="domain" description="Amidohydrolase-related" evidence="11">
    <location>
        <begin position="81"/>
        <end position="502"/>
    </location>
</feature>
<feature type="region of interest" description="Disordered" evidence="10">
    <location>
        <begin position="1"/>
        <end position="20"/>
    </location>
</feature>
<sequence length="566" mass="61715">METFHSYATPDNTPPNGDGFTGNPLPITVIASSRAVISGRLTSATIVISNTTGKVTSIFHSVLPESDFPPGTSYTDYSPHIILPGLVDAHVHLNEPGRTEWEGFYTGTQAAAFGGVTTVIDMPLNAIPPTTTVAGFKEKIAAAQGKCWVDVGFYGGIIPGNEKELKPLVEEGVRGFKGFLIESGVDEFPAVSSEDIMKVMAELADEPTTLMFHAEMIPPITDSVGDDVQVSLPPLQPHGPLNAYVTFLESRPPSFETYAIEEILSLAHLAPNLALHIVHLSAMQAIPLLRKARAQGINITAETCPHYLSLAAEEVAEGDTRHKCCPPIRHQSNQDALWNELLEYDTDGVIKTVVSDHSPCTPDLKLLPHGVPGHFHSATKDDEPTNTGDFFAAWGGISSVGLGLPILWTELSRRKLNASPEARDKIIVDLVKWCCVNTALQVGLEKQKGDLSVGYDADICIFDDETTWKVGESTMLFRNKCSPYQGREMCGIVKETWVRGQKVFVRGSSNNMGVSGVGFNGEEDFKSKGFVGKGPAGQLLLEPREREGGLVKQKSWFRRWVYDWEE</sequence>
<dbReference type="GO" id="GO:0008270">
    <property type="term" value="F:zinc ion binding"/>
    <property type="evidence" value="ECO:0007669"/>
    <property type="project" value="InterPro"/>
</dbReference>
<dbReference type="OrthoDB" id="10258955at2759"/>
<dbReference type="InterPro" id="IPR006680">
    <property type="entry name" value="Amidohydro-rel"/>
</dbReference>
<dbReference type="GO" id="GO:0005737">
    <property type="term" value="C:cytoplasm"/>
    <property type="evidence" value="ECO:0007669"/>
    <property type="project" value="TreeGrafter"/>
</dbReference>
<evidence type="ECO:0000313" key="13">
    <source>
        <dbReference type="Proteomes" id="UP000053317"/>
    </source>
</evidence>
<evidence type="ECO:0000256" key="1">
    <source>
        <dbReference type="ARBA" id="ARBA00001756"/>
    </source>
</evidence>
<evidence type="ECO:0000256" key="5">
    <source>
        <dbReference type="ARBA" id="ARBA00011881"/>
    </source>
</evidence>
<dbReference type="Gene3D" id="3.20.20.140">
    <property type="entry name" value="Metal-dependent hydrolases"/>
    <property type="match status" value="1"/>
</dbReference>
<keyword evidence="8" id="KW-0378">Hydrolase</keyword>
<evidence type="ECO:0000256" key="6">
    <source>
        <dbReference type="ARBA" id="ARBA00012863"/>
    </source>
</evidence>
<comment type="subunit">
    <text evidence="5">Homotetramer.</text>
</comment>
<dbReference type="SUPFAM" id="SSF51338">
    <property type="entry name" value="Composite domain of metallo-dependent hydrolases"/>
    <property type="match status" value="1"/>
</dbReference>
<gene>
    <name evidence="12" type="ORF">UCRPC4_g06469</name>
</gene>
<evidence type="ECO:0000256" key="2">
    <source>
        <dbReference type="ARBA" id="ARBA00001947"/>
    </source>
</evidence>
<evidence type="ECO:0000256" key="3">
    <source>
        <dbReference type="ARBA" id="ARBA00004968"/>
    </source>
</evidence>
<comment type="pathway">
    <text evidence="3">Nitrogen metabolism; (S)-allantoin degradation; allantoate from (S)-allantoin: step 1/1.</text>
</comment>
<comment type="cofactor">
    <cofactor evidence="2">
        <name>Zn(2+)</name>
        <dbReference type="ChEBI" id="CHEBI:29105"/>
    </cofactor>
</comment>
<dbReference type="NCBIfam" id="TIGR03178">
    <property type="entry name" value="allantoinase"/>
    <property type="match status" value="1"/>
</dbReference>
<dbReference type="GO" id="GO:0009442">
    <property type="term" value="P:allantoin assimilation pathway"/>
    <property type="evidence" value="ECO:0007669"/>
    <property type="project" value="EnsemblFungi"/>
</dbReference>
<keyword evidence="7" id="KW-0479">Metal-binding</keyword>
<name>A0A0G2DY39_PHACM</name>
<dbReference type="PROSITE" id="PS00482">
    <property type="entry name" value="DIHYDROOROTASE_1"/>
    <property type="match status" value="1"/>
</dbReference>
<dbReference type="PANTHER" id="PTHR43668:SF2">
    <property type="entry name" value="ALLANTOINASE"/>
    <property type="match status" value="1"/>
</dbReference>
<dbReference type="Proteomes" id="UP000053317">
    <property type="component" value="Unassembled WGS sequence"/>
</dbReference>
<dbReference type="GO" id="GO:0006145">
    <property type="term" value="P:purine nucleobase catabolic process"/>
    <property type="evidence" value="ECO:0007669"/>
    <property type="project" value="TreeGrafter"/>
</dbReference>
<dbReference type="PANTHER" id="PTHR43668">
    <property type="entry name" value="ALLANTOINASE"/>
    <property type="match status" value="1"/>
</dbReference>
<protein>
    <recommendedName>
        <fullName evidence="6">allantoinase</fullName>
        <ecNumber evidence="6">3.5.2.5</ecNumber>
    </recommendedName>
</protein>
<dbReference type="InterPro" id="IPR032466">
    <property type="entry name" value="Metal_Hydrolase"/>
</dbReference>
<dbReference type="SUPFAM" id="SSF51556">
    <property type="entry name" value="Metallo-dependent hydrolases"/>
    <property type="match status" value="1"/>
</dbReference>
<keyword evidence="9" id="KW-0862">Zinc</keyword>
<evidence type="ECO:0000256" key="7">
    <source>
        <dbReference type="ARBA" id="ARBA00022723"/>
    </source>
</evidence>
<keyword evidence="13" id="KW-1185">Reference proteome</keyword>
<dbReference type="FunFam" id="3.20.20.140:FF:000032">
    <property type="entry name" value="Allantoinase Dal1"/>
    <property type="match status" value="1"/>
</dbReference>
<dbReference type="EC" id="3.5.2.5" evidence="6"/>
<dbReference type="Pfam" id="PF01979">
    <property type="entry name" value="Amidohydro_1"/>
    <property type="match status" value="1"/>
</dbReference>
<evidence type="ECO:0000256" key="4">
    <source>
        <dbReference type="ARBA" id="ARBA00010368"/>
    </source>
</evidence>
<comment type="caution">
    <text evidence="12">The sequence shown here is derived from an EMBL/GenBank/DDBJ whole genome shotgun (WGS) entry which is preliminary data.</text>
</comment>
<comment type="catalytic activity">
    <reaction evidence="1">
        <text>(S)-allantoin + H2O = allantoate + H(+)</text>
        <dbReference type="Rhea" id="RHEA:17029"/>
        <dbReference type="ChEBI" id="CHEBI:15377"/>
        <dbReference type="ChEBI" id="CHEBI:15378"/>
        <dbReference type="ChEBI" id="CHEBI:15678"/>
        <dbReference type="ChEBI" id="CHEBI:17536"/>
        <dbReference type="EC" id="3.5.2.5"/>
    </reaction>
</comment>
<reference evidence="12 13" key="1">
    <citation type="submission" date="2015-05" db="EMBL/GenBank/DDBJ databases">
        <title>Distinctive expansion of gene families associated with plant cell wall degradation and secondary metabolism in the genomes of grapevine trunk pathogens.</title>
        <authorList>
            <person name="Lawrence D.P."/>
            <person name="Travadon R."/>
            <person name="Rolshausen P.E."/>
            <person name="Baumgartner K."/>
        </authorList>
    </citation>
    <scope>NUCLEOTIDE SEQUENCE [LARGE SCALE GENOMIC DNA]</scope>
    <source>
        <strain evidence="12">UCRPC4</strain>
    </source>
</reference>
<dbReference type="InterPro" id="IPR017593">
    <property type="entry name" value="Allantoinase"/>
</dbReference>
<dbReference type="GO" id="GO:0004038">
    <property type="term" value="F:allantoinase activity"/>
    <property type="evidence" value="ECO:0007669"/>
    <property type="project" value="UniProtKB-EC"/>
</dbReference>
<dbReference type="EMBL" id="LCWF01000196">
    <property type="protein sequence ID" value="KKY15041.1"/>
    <property type="molecule type" value="Genomic_DNA"/>
</dbReference>
<dbReference type="InterPro" id="IPR050138">
    <property type="entry name" value="DHOase/Allantoinase_Hydrolase"/>
</dbReference>
<evidence type="ECO:0000256" key="8">
    <source>
        <dbReference type="ARBA" id="ARBA00022801"/>
    </source>
</evidence>
<dbReference type="InterPro" id="IPR011059">
    <property type="entry name" value="Metal-dep_hydrolase_composite"/>
</dbReference>
<reference evidence="12 13" key="2">
    <citation type="submission" date="2015-05" db="EMBL/GenBank/DDBJ databases">
        <authorList>
            <person name="Morales-Cruz A."/>
            <person name="Amrine K.C."/>
            <person name="Cantu D."/>
        </authorList>
    </citation>
    <scope>NUCLEOTIDE SEQUENCE [LARGE SCALE GENOMIC DNA]</scope>
    <source>
        <strain evidence="12">UCRPC4</strain>
    </source>
</reference>
<evidence type="ECO:0000256" key="10">
    <source>
        <dbReference type="SAM" id="MobiDB-lite"/>
    </source>
</evidence>
<dbReference type="AlphaFoldDB" id="A0A0G2DY39"/>